<dbReference type="GO" id="GO:0000981">
    <property type="term" value="F:DNA-binding transcription factor activity, RNA polymerase II-specific"/>
    <property type="evidence" value="ECO:0007669"/>
    <property type="project" value="InterPro"/>
</dbReference>
<evidence type="ECO:0000256" key="7">
    <source>
        <dbReference type="SAM" id="MobiDB-lite"/>
    </source>
</evidence>
<feature type="domain" description="Zn(2)-C6 fungal-type" evidence="8">
    <location>
        <begin position="46"/>
        <end position="76"/>
    </location>
</feature>
<dbReference type="InterPro" id="IPR013087">
    <property type="entry name" value="Znf_C2H2_type"/>
</dbReference>
<name>A0A9P0EG70_9HYPO</name>
<dbReference type="SMART" id="SM00066">
    <property type="entry name" value="GAL4"/>
    <property type="match status" value="1"/>
</dbReference>
<dbReference type="Pfam" id="PF00172">
    <property type="entry name" value="Zn_clus"/>
    <property type="match status" value="1"/>
</dbReference>
<keyword evidence="11" id="KW-1185">Reference proteome</keyword>
<proteinExistence type="predicted"/>
<evidence type="ECO:0000313" key="10">
    <source>
        <dbReference type="EMBL" id="CAH0047438.1"/>
    </source>
</evidence>
<dbReference type="AlphaFoldDB" id="A0A9P0EG70"/>
<dbReference type="EMBL" id="CABFOC020000029">
    <property type="protein sequence ID" value="CAH0047438.1"/>
    <property type="molecule type" value="Genomic_DNA"/>
</dbReference>
<dbReference type="CDD" id="cd00067">
    <property type="entry name" value="GAL4"/>
    <property type="match status" value="1"/>
</dbReference>
<evidence type="ECO:0000256" key="2">
    <source>
        <dbReference type="ARBA" id="ARBA00022833"/>
    </source>
</evidence>
<dbReference type="SUPFAM" id="SSF57701">
    <property type="entry name" value="Zn2/Cys6 DNA-binding domain"/>
    <property type="match status" value="1"/>
</dbReference>
<keyword evidence="3" id="KW-0805">Transcription regulation</keyword>
<evidence type="ECO:0000259" key="9">
    <source>
        <dbReference type="PROSITE" id="PS50157"/>
    </source>
</evidence>
<feature type="domain" description="C2H2-type" evidence="9">
    <location>
        <begin position="12"/>
        <end position="42"/>
    </location>
</feature>
<feature type="region of interest" description="Disordered" evidence="7">
    <location>
        <begin position="85"/>
        <end position="105"/>
    </location>
</feature>
<evidence type="ECO:0000313" key="11">
    <source>
        <dbReference type="Proteomes" id="UP000775872"/>
    </source>
</evidence>
<evidence type="ECO:0008006" key="12">
    <source>
        <dbReference type="Google" id="ProtNLM"/>
    </source>
</evidence>
<dbReference type="PRINTS" id="PR00755">
    <property type="entry name" value="AFLATOXINBRP"/>
</dbReference>
<protein>
    <recommendedName>
        <fullName evidence="12">Zn(2)-C6 fungal-type domain-containing protein</fullName>
    </recommendedName>
</protein>
<reference evidence="10" key="1">
    <citation type="submission" date="2021-10" db="EMBL/GenBank/DDBJ databases">
        <authorList>
            <person name="Piombo E."/>
        </authorList>
    </citation>
    <scope>NUCLEOTIDE SEQUENCE</scope>
</reference>
<sequence>MESLGEVSGVSFTCPICQKAFSIRSSFGRHSRQCLEREISRPRRKSCLQCSKRKLGCDRKHPTCSRCTSQGSACEYVTTGRTSSTDRTPVVPPLRITPPSSDFEREDSVATTLGAEDPVTSCELTRATTPSRCTGQASQQVREPPSQFDSAITHLSRIFRTYPRMLGACDRLPPFIHRSQIMTSNPAMPLSNCLALCRMWANNSPVETGGDFVKVSMKTELSRLLNEYQEYDGVTLVAAFQAAIIYAIALLFPAPHQPPCRMFDLSTLAALKEFGQHIRSGVGMMPEEVSHTRPPWQQWLQVSCKRRSLVCLYCFEWMNAILNNFQSFPCSHADFMPAPAGKVLWEITAQEKWEVVYDRWLGRWAGLDVYTLGDLENMPPGPTLDLRSELWLEEADDLGILLMTMGP</sequence>
<dbReference type="PROSITE" id="PS50048">
    <property type="entry name" value="ZN2_CY6_FUNGAL_2"/>
    <property type="match status" value="1"/>
</dbReference>
<dbReference type="GO" id="GO:0008270">
    <property type="term" value="F:zinc ion binding"/>
    <property type="evidence" value="ECO:0007669"/>
    <property type="project" value="UniProtKB-KW"/>
</dbReference>
<comment type="caution">
    <text evidence="10">The sequence shown here is derived from an EMBL/GenBank/DDBJ whole genome shotgun (WGS) entry which is preliminary data.</text>
</comment>
<dbReference type="InterPro" id="IPR036864">
    <property type="entry name" value="Zn2-C6_fun-type_DNA-bd_sf"/>
</dbReference>
<evidence type="ECO:0000256" key="3">
    <source>
        <dbReference type="ARBA" id="ARBA00023015"/>
    </source>
</evidence>
<accession>A0A9P0EG70</accession>
<dbReference type="Proteomes" id="UP000775872">
    <property type="component" value="Unassembled WGS sequence"/>
</dbReference>
<gene>
    <name evidence="10" type="ORF">CSOL1703_00017329</name>
</gene>
<keyword evidence="5" id="KW-0539">Nucleus</keyword>
<keyword evidence="1" id="KW-0479">Metal-binding</keyword>
<evidence type="ECO:0000259" key="8">
    <source>
        <dbReference type="PROSITE" id="PS50048"/>
    </source>
</evidence>
<keyword evidence="6" id="KW-0863">Zinc-finger</keyword>
<evidence type="ECO:0000256" key="5">
    <source>
        <dbReference type="ARBA" id="ARBA00023242"/>
    </source>
</evidence>
<dbReference type="PROSITE" id="PS00463">
    <property type="entry name" value="ZN2_CY6_FUNGAL_1"/>
    <property type="match status" value="1"/>
</dbReference>
<dbReference type="PROSITE" id="PS50157">
    <property type="entry name" value="ZINC_FINGER_C2H2_2"/>
    <property type="match status" value="1"/>
</dbReference>
<keyword evidence="2" id="KW-0862">Zinc</keyword>
<dbReference type="Gene3D" id="4.10.240.10">
    <property type="entry name" value="Zn(2)-C6 fungal-type DNA-binding domain"/>
    <property type="match status" value="1"/>
</dbReference>
<evidence type="ECO:0000256" key="6">
    <source>
        <dbReference type="PROSITE-ProRule" id="PRU00042"/>
    </source>
</evidence>
<evidence type="ECO:0000256" key="4">
    <source>
        <dbReference type="ARBA" id="ARBA00023163"/>
    </source>
</evidence>
<evidence type="ECO:0000256" key="1">
    <source>
        <dbReference type="ARBA" id="ARBA00022723"/>
    </source>
</evidence>
<dbReference type="PANTHER" id="PTHR47660">
    <property type="entry name" value="TRANSCRIPTION FACTOR WITH C2H2 AND ZN(2)-CYS(6) DNA BINDING DOMAIN (EUROFUNG)-RELATED-RELATED"/>
    <property type="match status" value="1"/>
</dbReference>
<keyword evidence="4" id="KW-0804">Transcription</keyword>
<dbReference type="OrthoDB" id="2441642at2759"/>
<organism evidence="10 11">
    <name type="scientific">Clonostachys solani</name>
    <dbReference type="NCBI Taxonomy" id="160281"/>
    <lineage>
        <taxon>Eukaryota</taxon>
        <taxon>Fungi</taxon>
        <taxon>Dikarya</taxon>
        <taxon>Ascomycota</taxon>
        <taxon>Pezizomycotina</taxon>
        <taxon>Sordariomycetes</taxon>
        <taxon>Hypocreomycetidae</taxon>
        <taxon>Hypocreales</taxon>
        <taxon>Bionectriaceae</taxon>
        <taxon>Clonostachys</taxon>
    </lineage>
</organism>
<dbReference type="InterPro" id="IPR001138">
    <property type="entry name" value="Zn2Cys6_DnaBD"/>
</dbReference>
<dbReference type="PANTHER" id="PTHR47660:SF3">
    <property type="entry name" value="FINGER DOMAIN PROTEIN, PUTATIVE (AFU_ORTHOLOGUE AFUA_4G03310)-RELATED"/>
    <property type="match status" value="1"/>
</dbReference>